<organism evidence="1 2">
    <name type="scientific">Dermacentor silvarum</name>
    <name type="common">Tick</name>
    <dbReference type="NCBI Taxonomy" id="543639"/>
    <lineage>
        <taxon>Eukaryota</taxon>
        <taxon>Metazoa</taxon>
        <taxon>Ecdysozoa</taxon>
        <taxon>Arthropoda</taxon>
        <taxon>Chelicerata</taxon>
        <taxon>Arachnida</taxon>
        <taxon>Acari</taxon>
        <taxon>Parasitiformes</taxon>
        <taxon>Ixodida</taxon>
        <taxon>Ixodoidea</taxon>
        <taxon>Ixodidae</taxon>
        <taxon>Rhipicephalinae</taxon>
        <taxon>Dermacentor</taxon>
    </lineage>
</organism>
<dbReference type="EMBL" id="CM023473">
    <property type="protein sequence ID" value="KAH7952752.1"/>
    <property type="molecule type" value="Genomic_DNA"/>
</dbReference>
<proteinExistence type="predicted"/>
<gene>
    <name evidence="1" type="ORF">HPB49_000925</name>
</gene>
<comment type="caution">
    <text evidence="1">The sequence shown here is derived from an EMBL/GenBank/DDBJ whole genome shotgun (WGS) entry which is preliminary data.</text>
</comment>
<protein>
    <submittedName>
        <fullName evidence="1">Uncharacterized protein</fullName>
    </submittedName>
</protein>
<reference evidence="1" key="1">
    <citation type="submission" date="2020-05" db="EMBL/GenBank/DDBJ databases">
        <title>Large-scale comparative analyses of tick genomes elucidate their genetic diversity and vector capacities.</title>
        <authorList>
            <person name="Jia N."/>
            <person name="Wang J."/>
            <person name="Shi W."/>
            <person name="Du L."/>
            <person name="Sun Y."/>
            <person name="Zhan W."/>
            <person name="Jiang J."/>
            <person name="Wang Q."/>
            <person name="Zhang B."/>
            <person name="Ji P."/>
            <person name="Sakyi L.B."/>
            <person name="Cui X."/>
            <person name="Yuan T."/>
            <person name="Jiang B."/>
            <person name="Yang W."/>
            <person name="Lam T.T.-Y."/>
            <person name="Chang Q."/>
            <person name="Ding S."/>
            <person name="Wang X."/>
            <person name="Zhu J."/>
            <person name="Ruan X."/>
            <person name="Zhao L."/>
            <person name="Wei J."/>
            <person name="Que T."/>
            <person name="Du C."/>
            <person name="Cheng J."/>
            <person name="Dai P."/>
            <person name="Han X."/>
            <person name="Huang E."/>
            <person name="Gao Y."/>
            <person name="Liu J."/>
            <person name="Shao H."/>
            <person name="Ye R."/>
            <person name="Li L."/>
            <person name="Wei W."/>
            <person name="Wang X."/>
            <person name="Wang C."/>
            <person name="Yang T."/>
            <person name="Huo Q."/>
            <person name="Li W."/>
            <person name="Guo W."/>
            <person name="Chen H."/>
            <person name="Zhou L."/>
            <person name="Ni X."/>
            <person name="Tian J."/>
            <person name="Zhou Y."/>
            <person name="Sheng Y."/>
            <person name="Liu T."/>
            <person name="Pan Y."/>
            <person name="Xia L."/>
            <person name="Li J."/>
            <person name="Zhao F."/>
            <person name="Cao W."/>
        </authorList>
    </citation>
    <scope>NUCLEOTIDE SEQUENCE</scope>
    <source>
        <strain evidence="1">Dsil-2018</strain>
    </source>
</reference>
<evidence type="ECO:0000313" key="1">
    <source>
        <dbReference type="EMBL" id="KAH7952752.1"/>
    </source>
</evidence>
<evidence type="ECO:0000313" key="2">
    <source>
        <dbReference type="Proteomes" id="UP000821865"/>
    </source>
</evidence>
<keyword evidence="2" id="KW-1185">Reference proteome</keyword>
<accession>A0ACB8CU77</accession>
<dbReference type="Proteomes" id="UP000821865">
    <property type="component" value="Chromosome 4"/>
</dbReference>
<sequence length="396" mass="45726">MRPLLTWRRFVAPLASARTAEKVLLAIVTTLLLWTTAIVYAICQIAQGRQEPLLWPPVPSRLREARQLLVPFRPFLDDHAAQRQRSQSPGRAVAEQCRWPLDVLFLVHTTPGRRERRAFLRSTLFEYRLVRYFNWTAVFFTHDRTKDSFEAVRLGSEVAQEGDLVDISPYAANWDAERSKRRRSVLDAQMTLEALRWAFRHCHRVRHVVEMPDGVVPRYPFMFVRYLRDYVDPARRILACRLSRTRRRNVFGNASSGSRKRWAGHTKPSLPEVVRYCAGSPVTDQTPKAVRVLTGPALRGLYVESLVPGRRLVDKVYVTGDLALAAVVRHVDFAEAGESYLLRNGRTINYTAMFATMPRNMTAFRHQWWASLRRNSRVYEPAFRDALRITLPAANL</sequence>
<name>A0ACB8CU77_DERSI</name>